<proteinExistence type="predicted"/>
<accession>A0ABY1NW88</accession>
<name>A0ABY1NW88_9HYPH</name>
<dbReference type="RefSeq" id="WP_155189973.1">
    <property type="nucleotide sequence ID" value="NZ_BAAAEA010000003.1"/>
</dbReference>
<dbReference type="InterPro" id="IPR017748">
    <property type="entry name" value="TagF"/>
</dbReference>
<evidence type="ECO:0000313" key="1">
    <source>
        <dbReference type="EMBL" id="SMP20004.1"/>
    </source>
</evidence>
<comment type="caution">
    <text evidence="1">The sequence shown here is derived from an EMBL/GenBank/DDBJ whole genome shotgun (WGS) entry which is preliminary data.</text>
</comment>
<dbReference type="Gene3D" id="3.40.1730.10">
    <property type="entry name" value="pa0076 domain"/>
    <property type="match status" value="1"/>
</dbReference>
<dbReference type="NCBIfam" id="TIGR03373">
    <property type="entry name" value="VI_minor_4"/>
    <property type="match status" value="1"/>
</dbReference>
<organism evidence="1 2">
    <name type="scientific">Roseibium denhamense</name>
    <dbReference type="NCBI Taxonomy" id="76305"/>
    <lineage>
        <taxon>Bacteria</taxon>
        <taxon>Pseudomonadati</taxon>
        <taxon>Pseudomonadota</taxon>
        <taxon>Alphaproteobacteria</taxon>
        <taxon>Hyphomicrobiales</taxon>
        <taxon>Stappiaceae</taxon>
        <taxon>Roseibium</taxon>
    </lineage>
</organism>
<protein>
    <submittedName>
        <fullName evidence="1">Type VI secretion-associated protein, BMA_A0400 family</fullName>
    </submittedName>
</protein>
<dbReference type="Proteomes" id="UP001157914">
    <property type="component" value="Unassembled WGS sequence"/>
</dbReference>
<keyword evidence="2" id="KW-1185">Reference proteome</keyword>
<dbReference type="InterPro" id="IPR038225">
    <property type="entry name" value="TagF_sf"/>
</dbReference>
<dbReference type="Pfam" id="PF09867">
    <property type="entry name" value="TagF_N"/>
    <property type="match status" value="1"/>
</dbReference>
<dbReference type="EMBL" id="FXTT01000002">
    <property type="protein sequence ID" value="SMP20004.1"/>
    <property type="molecule type" value="Genomic_DNA"/>
</dbReference>
<gene>
    <name evidence="1" type="ORF">SAMN06265374_2086</name>
</gene>
<sequence length="246" mass="27471">MTICGYFGKRPIERDFVYDGLPARVTDAWAGAVSSWLTGCRDFDPQTWHGAYYSAPVWRFAIPKGHLSDRAWLGMLAASADEMGRAFPLVILMDADCPAFSNDVLFHVDEVMDRLELSLLAFVAGETTRREFQNRIVAAAASIRAALQEDIPQISVTFPDLAKDETALCMPWAHLIAPNEHPEEVLIYKEAHGEKGPGQPGFWWHEGSPDRVSEYCVFSRMPAAPAAIGMFMGQWQSFGWKSRENG</sequence>
<evidence type="ECO:0000313" key="2">
    <source>
        <dbReference type="Proteomes" id="UP001157914"/>
    </source>
</evidence>
<reference evidence="1 2" key="1">
    <citation type="submission" date="2017-05" db="EMBL/GenBank/DDBJ databases">
        <authorList>
            <person name="Varghese N."/>
            <person name="Submissions S."/>
        </authorList>
    </citation>
    <scope>NUCLEOTIDE SEQUENCE [LARGE SCALE GENOMIC DNA]</scope>
    <source>
        <strain evidence="1 2">DSM 15949</strain>
    </source>
</reference>